<accession>A0ABX9N5M4</accession>
<evidence type="ECO:0008006" key="4">
    <source>
        <dbReference type="Google" id="ProtNLM"/>
    </source>
</evidence>
<sequence>MSTRRTTIAAATVVVLLLAGCSSAATPSDRSSAAAPTGYLCGGVAIPAEALAARVPLAETRAETRRAFEVATWDDGRGLGLLPDEGWALAHESAELIALFRDAPGLEDPGSPETAAGSEVAVVMRAASMAGGGPEWFVSQRSACALQVDLGDLEVPDVALASTPDPASRDIELLVTERGCASGRTAEGRIEVVDLRQDVDQVVVTLGVRPFPGAQDCQGNDSTPFTLALDEPLGSRPLLDAGFAEPRAVPTRG</sequence>
<comment type="caution">
    <text evidence="2">The sequence shown here is derived from an EMBL/GenBank/DDBJ whole genome shotgun (WGS) entry which is preliminary data.</text>
</comment>
<proteinExistence type="predicted"/>
<dbReference type="RefSeq" id="WP_119373151.1">
    <property type="nucleotide sequence ID" value="NZ_CP040792.1"/>
</dbReference>
<dbReference type="Proteomes" id="UP000265355">
    <property type="component" value="Unassembled WGS sequence"/>
</dbReference>
<keyword evidence="3" id="KW-1185">Reference proteome</keyword>
<name>A0ABX9N5M4_9MICO</name>
<dbReference type="PROSITE" id="PS51257">
    <property type="entry name" value="PROKAR_LIPOPROTEIN"/>
    <property type="match status" value="1"/>
</dbReference>
<organism evidence="2 3">
    <name type="scientific">Clavibacter californiensis</name>
    <dbReference type="NCBI Taxonomy" id="1401995"/>
    <lineage>
        <taxon>Bacteria</taxon>
        <taxon>Bacillati</taxon>
        <taxon>Actinomycetota</taxon>
        <taxon>Actinomycetes</taxon>
        <taxon>Micrococcales</taxon>
        <taxon>Microbacteriaceae</taxon>
        <taxon>Clavibacter</taxon>
    </lineage>
</organism>
<feature type="chain" id="PRO_5046209473" description="Lipoprotein" evidence="1">
    <location>
        <begin position="25"/>
        <end position="253"/>
    </location>
</feature>
<protein>
    <recommendedName>
        <fullName evidence="4">Lipoprotein</fullName>
    </recommendedName>
</protein>
<evidence type="ECO:0000313" key="3">
    <source>
        <dbReference type="Proteomes" id="UP000265355"/>
    </source>
</evidence>
<dbReference type="EMBL" id="QWEE01000133">
    <property type="protein sequence ID" value="RII91684.1"/>
    <property type="molecule type" value="Genomic_DNA"/>
</dbReference>
<keyword evidence="1" id="KW-0732">Signal</keyword>
<reference evidence="2 3" key="1">
    <citation type="submission" date="2018-08" db="EMBL/GenBank/DDBJ databases">
        <title>Genome Sequence of Clavibacter michiganensis Subspecies type strains, and the Atypical Peach-Colored Strains Isolated from Tomato.</title>
        <authorList>
            <person name="Osdaghi E."/>
            <person name="Portier P."/>
            <person name="Briand M."/>
            <person name="Jacques M.-A."/>
        </authorList>
    </citation>
    <scope>NUCLEOTIDE SEQUENCE [LARGE SCALE GENOMIC DNA]</scope>
    <source>
        <strain evidence="2 3">CFBP 8216</strain>
    </source>
</reference>
<gene>
    <name evidence="2" type="ORF">DZF98_08905</name>
</gene>
<feature type="signal peptide" evidence="1">
    <location>
        <begin position="1"/>
        <end position="24"/>
    </location>
</feature>
<evidence type="ECO:0000256" key="1">
    <source>
        <dbReference type="SAM" id="SignalP"/>
    </source>
</evidence>
<evidence type="ECO:0000313" key="2">
    <source>
        <dbReference type="EMBL" id="RII91684.1"/>
    </source>
</evidence>